<proteinExistence type="predicted"/>
<organism evidence="1">
    <name type="scientific">marine sediment metagenome</name>
    <dbReference type="NCBI Taxonomy" id="412755"/>
    <lineage>
        <taxon>unclassified sequences</taxon>
        <taxon>metagenomes</taxon>
        <taxon>ecological metagenomes</taxon>
    </lineage>
</organism>
<sequence length="222" mass="25615">MEEAITGGKHWYIALLEAIGEWGPAEETHNGRVYRYLIAGEAFDWLLLAERLCEAVEGLLPVDEKEALLFYGKPPLSLSPEQVKKLIGGIKYNQYLNYFYGVVVEQALIMAVEEEVQKERGTLGCNNKHDTADEAYRRIYGATRGELLKSFRREKGYAQLRSVTLTELKEFTYWLFKYRLKQCDKARVASDTRKAMERLKCQWASRGFSEVLVTDKELAERL</sequence>
<dbReference type="EMBL" id="BARW01009143">
    <property type="protein sequence ID" value="GAI76730.1"/>
    <property type="molecule type" value="Genomic_DNA"/>
</dbReference>
<gene>
    <name evidence="1" type="ORF">S12H4_18497</name>
</gene>
<evidence type="ECO:0000313" key="1">
    <source>
        <dbReference type="EMBL" id="GAI76730.1"/>
    </source>
</evidence>
<dbReference type="AlphaFoldDB" id="X1SMZ0"/>
<protein>
    <submittedName>
        <fullName evidence="1">Uncharacterized protein</fullName>
    </submittedName>
</protein>
<reference evidence="1" key="1">
    <citation type="journal article" date="2014" name="Front. Microbiol.">
        <title>High frequency of phylogenetically diverse reductive dehalogenase-homologous genes in deep subseafloor sedimentary metagenomes.</title>
        <authorList>
            <person name="Kawai M."/>
            <person name="Futagami T."/>
            <person name="Toyoda A."/>
            <person name="Takaki Y."/>
            <person name="Nishi S."/>
            <person name="Hori S."/>
            <person name="Arai W."/>
            <person name="Tsubouchi T."/>
            <person name="Morono Y."/>
            <person name="Uchiyama I."/>
            <person name="Ito T."/>
            <person name="Fujiyama A."/>
            <person name="Inagaki F."/>
            <person name="Takami H."/>
        </authorList>
    </citation>
    <scope>NUCLEOTIDE SEQUENCE</scope>
    <source>
        <strain evidence="1">Expedition CK06-06</strain>
    </source>
</reference>
<comment type="caution">
    <text evidence="1">The sequence shown here is derived from an EMBL/GenBank/DDBJ whole genome shotgun (WGS) entry which is preliminary data.</text>
</comment>
<name>X1SMZ0_9ZZZZ</name>
<accession>X1SMZ0</accession>